<keyword evidence="2" id="KW-1185">Reference proteome</keyword>
<dbReference type="KEGG" id="elut:CKA38_02685"/>
<gene>
    <name evidence="1" type="ORF">CKA38_02685</name>
</gene>
<dbReference type="Proteomes" id="UP000244896">
    <property type="component" value="Chromosome"/>
</dbReference>
<dbReference type="EMBL" id="CP023004">
    <property type="protein sequence ID" value="AWI08304.1"/>
    <property type="molecule type" value="Genomic_DNA"/>
</dbReference>
<evidence type="ECO:0000313" key="2">
    <source>
        <dbReference type="Proteomes" id="UP000244896"/>
    </source>
</evidence>
<reference evidence="1 2" key="1">
    <citation type="journal article" date="2018" name="Syst. Appl. Microbiol.">
        <title>Ereboglobus luteus gen. nov. sp. nov. from cockroach guts, and new insights into the oxygen relationship of the genera Opitutus and Didymococcus (Verrucomicrobia: Opitutaceae).</title>
        <authorList>
            <person name="Tegtmeier D."/>
            <person name="Belitz A."/>
            <person name="Radek R."/>
            <person name="Heimerl T."/>
            <person name="Brune A."/>
        </authorList>
    </citation>
    <scope>NUCLEOTIDE SEQUENCE [LARGE SCALE GENOMIC DNA]</scope>
    <source>
        <strain evidence="1 2">Ho45</strain>
    </source>
</reference>
<dbReference type="AlphaFoldDB" id="A0A2U8E0T4"/>
<sequence length="68" mass="8247">MQRIRNIIAKITTSVVIWSLLRVITQLNVTTIWNSSNMRTWFLWIRYNISQEIVKIVPNKRKNVLTFW</sequence>
<name>A0A2U8E0T4_9BACT</name>
<evidence type="ECO:0000313" key="1">
    <source>
        <dbReference type="EMBL" id="AWI08304.1"/>
    </source>
</evidence>
<proteinExistence type="predicted"/>
<organism evidence="1 2">
    <name type="scientific">Ereboglobus luteus</name>
    <dbReference type="NCBI Taxonomy" id="1796921"/>
    <lineage>
        <taxon>Bacteria</taxon>
        <taxon>Pseudomonadati</taxon>
        <taxon>Verrucomicrobiota</taxon>
        <taxon>Opitutia</taxon>
        <taxon>Opitutales</taxon>
        <taxon>Opitutaceae</taxon>
        <taxon>Ereboglobus</taxon>
    </lineage>
</organism>
<accession>A0A2U8E0T4</accession>
<protein>
    <submittedName>
        <fullName evidence="1">Uncharacterized protein</fullName>
    </submittedName>
</protein>